<reference evidence="3" key="1">
    <citation type="journal article" date="2019" name="Int. J. Syst. Evol. Microbiol.">
        <title>The Global Catalogue of Microorganisms (GCM) 10K type strain sequencing project: providing services to taxonomists for standard genome sequencing and annotation.</title>
        <authorList>
            <consortium name="The Broad Institute Genomics Platform"/>
            <consortium name="The Broad Institute Genome Sequencing Center for Infectious Disease"/>
            <person name="Wu L."/>
            <person name="Ma J."/>
        </authorList>
    </citation>
    <scope>NUCLEOTIDE SEQUENCE [LARGE SCALE GENOMIC DNA]</scope>
    <source>
        <strain evidence="3">CCUG 58760</strain>
    </source>
</reference>
<feature type="compositionally biased region" description="Basic and acidic residues" evidence="1">
    <location>
        <begin position="317"/>
        <end position="344"/>
    </location>
</feature>
<keyword evidence="3" id="KW-1185">Reference proteome</keyword>
<sequence>MITQQHQDRLVAQGRDEMMTAFCMVARPNEAQQRDASERFTAFMQELVPQIVGVVAVGDYPAFPVKLENIDGKGKIALKAANVDEAGPALITHIGASLTLVLTDAAQFDRKRPAANIDPDQKALPMEPADGGEDDDEDGTGEDDSTDEEVEALSDDEPVFDDQGVTDAENGDGIDLLNADADGPLFSVVDVGTKKLGDGSEATVHVLLHRDQEVFEPMAAPAFVQTCADALNDLVSKLGRDLSPFEVRDTVIASIPPDNSIGVALNAPYTTEAIQNSTAPAVEEKARRGRLSDARKVEMYHLGYDAAEAGRSVSEAGEGHTEGEGKHIQRGWADQKDGKARAWERPGATPKPANDDDEPRETSGNVAA</sequence>
<evidence type="ECO:0000256" key="1">
    <source>
        <dbReference type="SAM" id="MobiDB-lite"/>
    </source>
</evidence>
<protein>
    <submittedName>
        <fullName evidence="2">Uncharacterized protein</fullName>
    </submittedName>
</protein>
<feature type="region of interest" description="Disordered" evidence="1">
    <location>
        <begin position="311"/>
        <end position="368"/>
    </location>
</feature>
<dbReference type="EMBL" id="JBHSLC010000013">
    <property type="protein sequence ID" value="MFC5355456.1"/>
    <property type="molecule type" value="Genomic_DNA"/>
</dbReference>
<feature type="region of interest" description="Disordered" evidence="1">
    <location>
        <begin position="112"/>
        <end position="176"/>
    </location>
</feature>
<proteinExistence type="predicted"/>
<organism evidence="2 3">
    <name type="scientific">Azospirillum himalayense</name>
    <dbReference type="NCBI Taxonomy" id="654847"/>
    <lineage>
        <taxon>Bacteria</taxon>
        <taxon>Pseudomonadati</taxon>
        <taxon>Pseudomonadota</taxon>
        <taxon>Alphaproteobacteria</taxon>
        <taxon>Rhodospirillales</taxon>
        <taxon>Azospirillaceae</taxon>
        <taxon>Azospirillum</taxon>
    </lineage>
</organism>
<gene>
    <name evidence="2" type="ORF">ACFPMG_10605</name>
</gene>
<dbReference type="RefSeq" id="WP_376995091.1">
    <property type="nucleotide sequence ID" value="NZ_JBHSLC010000013.1"/>
</dbReference>
<comment type="caution">
    <text evidence="2">The sequence shown here is derived from an EMBL/GenBank/DDBJ whole genome shotgun (WGS) entry which is preliminary data.</text>
</comment>
<feature type="compositionally biased region" description="Acidic residues" evidence="1">
    <location>
        <begin position="130"/>
        <end position="160"/>
    </location>
</feature>
<accession>A0ABW0G4C1</accession>
<name>A0ABW0G4C1_9PROT</name>
<dbReference type="Proteomes" id="UP001596166">
    <property type="component" value="Unassembled WGS sequence"/>
</dbReference>
<evidence type="ECO:0000313" key="3">
    <source>
        <dbReference type="Proteomes" id="UP001596166"/>
    </source>
</evidence>
<evidence type="ECO:0000313" key="2">
    <source>
        <dbReference type="EMBL" id="MFC5355456.1"/>
    </source>
</evidence>